<proteinExistence type="predicted"/>
<dbReference type="EMBL" id="JAEFBJ010000006">
    <property type="protein sequence ID" value="KAG7596671.1"/>
    <property type="molecule type" value="Genomic_DNA"/>
</dbReference>
<name>A0A8T2CNU8_ARASU</name>
<evidence type="ECO:0000313" key="2">
    <source>
        <dbReference type="EMBL" id="KAG7596671.1"/>
    </source>
</evidence>
<comment type="caution">
    <text evidence="2">The sequence shown here is derived from an EMBL/GenBank/DDBJ whole genome shotgun (WGS) entry which is preliminary data.</text>
</comment>
<keyword evidence="3" id="KW-1185">Reference proteome</keyword>
<sequence length="220" mass="24342">MLALRRMVSSGSLHLWKREMKISTLTRTMAPFSSSSAEIKIARTAPFSSSAENKGNRQINGASSSASSCDAENAKSGIFKKLRSLTRETLEFIIAEEEKKGVPVTQADLVSSAKQLHMEGKHVDALQIFMWMHRKEMSFSTSEVALFVDIIGNTIGIAAAHSYLKKVDPNCDQMHNRTENWPAFVSLLQLETKLLKENGIVYATRNTRPVALVNLALASE</sequence>
<reference evidence="2 3" key="1">
    <citation type="submission" date="2020-12" db="EMBL/GenBank/DDBJ databases">
        <title>Concerted genomic and epigenomic changes stabilize Arabidopsis allopolyploids.</title>
        <authorList>
            <person name="Chen Z."/>
        </authorList>
    </citation>
    <scope>NUCLEOTIDE SEQUENCE [LARGE SCALE GENOMIC DNA]</scope>
    <source>
        <strain evidence="2">As9502</strain>
        <tissue evidence="2">Leaf</tissue>
    </source>
</reference>
<dbReference type="AlphaFoldDB" id="A0A8T2CNU8"/>
<evidence type="ECO:0008006" key="4">
    <source>
        <dbReference type="Google" id="ProtNLM"/>
    </source>
</evidence>
<evidence type="ECO:0000256" key="1">
    <source>
        <dbReference type="SAM" id="MobiDB-lite"/>
    </source>
</evidence>
<gene>
    <name evidence="2" type="ORF">ISN44_As06g011020</name>
</gene>
<organism evidence="2 3">
    <name type="scientific">Arabidopsis suecica</name>
    <name type="common">Swedish thale-cress</name>
    <name type="synonym">Cardaminopsis suecica</name>
    <dbReference type="NCBI Taxonomy" id="45249"/>
    <lineage>
        <taxon>Eukaryota</taxon>
        <taxon>Viridiplantae</taxon>
        <taxon>Streptophyta</taxon>
        <taxon>Embryophyta</taxon>
        <taxon>Tracheophyta</taxon>
        <taxon>Spermatophyta</taxon>
        <taxon>Magnoliopsida</taxon>
        <taxon>eudicotyledons</taxon>
        <taxon>Gunneridae</taxon>
        <taxon>Pentapetalae</taxon>
        <taxon>rosids</taxon>
        <taxon>malvids</taxon>
        <taxon>Brassicales</taxon>
        <taxon>Brassicaceae</taxon>
        <taxon>Camelineae</taxon>
        <taxon>Arabidopsis</taxon>
    </lineage>
</organism>
<dbReference type="OrthoDB" id="1084042at2759"/>
<feature type="region of interest" description="Disordered" evidence="1">
    <location>
        <begin position="47"/>
        <end position="70"/>
    </location>
</feature>
<evidence type="ECO:0000313" key="3">
    <source>
        <dbReference type="Proteomes" id="UP000694251"/>
    </source>
</evidence>
<protein>
    <recommendedName>
        <fullName evidence="4">Pentatricopeptide repeat-containing protein</fullName>
    </recommendedName>
</protein>
<dbReference type="Proteomes" id="UP000694251">
    <property type="component" value="Chromosome 6"/>
</dbReference>
<accession>A0A8T2CNU8</accession>